<name>A0AA49GPT4_9BACT</name>
<dbReference type="InterPro" id="IPR050179">
    <property type="entry name" value="Trans_hexapeptide_repeat"/>
</dbReference>
<accession>A0AA49GPT4</accession>
<dbReference type="NCBIfam" id="TIGR03570">
    <property type="entry name" value="NeuD_NnaD"/>
    <property type="match status" value="1"/>
</dbReference>
<dbReference type="InterPro" id="IPR020019">
    <property type="entry name" value="AcTrfase_PglD-like"/>
</dbReference>
<dbReference type="CDD" id="cd03360">
    <property type="entry name" value="LbH_AT_putative"/>
    <property type="match status" value="1"/>
</dbReference>
<dbReference type="Gene3D" id="2.160.10.10">
    <property type="entry name" value="Hexapeptide repeat proteins"/>
    <property type="match status" value="2"/>
</dbReference>
<dbReference type="InterPro" id="IPR001451">
    <property type="entry name" value="Hexapep"/>
</dbReference>
<dbReference type="PANTHER" id="PTHR43300:SF7">
    <property type="entry name" value="UDP-N-ACETYLBACILLOSAMINE N-ACETYLTRANSFERASE"/>
    <property type="match status" value="1"/>
</dbReference>
<dbReference type="PANTHER" id="PTHR43300">
    <property type="entry name" value="ACETYLTRANSFERASE"/>
    <property type="match status" value="1"/>
</dbReference>
<dbReference type="Pfam" id="PF17836">
    <property type="entry name" value="PglD_N"/>
    <property type="match status" value="1"/>
</dbReference>
<evidence type="ECO:0000256" key="2">
    <source>
        <dbReference type="PIRSR" id="PIRSR620019-1"/>
    </source>
</evidence>
<dbReference type="InterPro" id="IPR011004">
    <property type="entry name" value="Trimer_LpxA-like_sf"/>
</dbReference>
<feature type="site" description="Increases basicity of active site His" evidence="2">
    <location>
        <position position="140"/>
    </location>
</feature>
<feature type="active site" description="Proton acceptor" evidence="2">
    <location>
        <position position="139"/>
    </location>
</feature>
<dbReference type="Gene3D" id="3.40.50.20">
    <property type="match status" value="1"/>
</dbReference>
<organism evidence="5">
    <name type="scientific">Roseihalotalea indica</name>
    <dbReference type="NCBI Taxonomy" id="2867963"/>
    <lineage>
        <taxon>Bacteria</taxon>
        <taxon>Pseudomonadati</taxon>
        <taxon>Bacteroidota</taxon>
        <taxon>Cytophagia</taxon>
        <taxon>Cytophagales</taxon>
        <taxon>Catalimonadaceae</taxon>
        <taxon>Roseihalotalea</taxon>
    </lineage>
</organism>
<evidence type="ECO:0000259" key="4">
    <source>
        <dbReference type="Pfam" id="PF17836"/>
    </source>
</evidence>
<reference evidence="5" key="1">
    <citation type="journal article" date="2023" name="Comput. Struct. Biotechnol. J.">
        <title>Discovery of a novel marine Bacteroidetes with a rich repertoire of carbohydrate-active enzymes.</title>
        <authorList>
            <person name="Chen B."/>
            <person name="Liu G."/>
            <person name="Chen Q."/>
            <person name="Wang H."/>
            <person name="Liu L."/>
            <person name="Tang K."/>
        </authorList>
    </citation>
    <scope>NUCLEOTIDE SEQUENCE</scope>
    <source>
        <strain evidence="5">TK19036</strain>
    </source>
</reference>
<evidence type="ECO:0000256" key="3">
    <source>
        <dbReference type="PIRSR" id="PIRSR620019-2"/>
    </source>
</evidence>
<evidence type="ECO:0000313" key="5">
    <source>
        <dbReference type="EMBL" id="WKN36525.1"/>
    </source>
</evidence>
<dbReference type="SUPFAM" id="SSF51161">
    <property type="entry name" value="Trimeric LpxA-like enzymes"/>
    <property type="match status" value="1"/>
</dbReference>
<sequence>MHELWLIGGGGHARSVIDVVEAQGQYQITGLVDRPEKVGEKVLNYRILASDQELKALVKENRFFLVTVGQLESPASRIRLYDELKAAGGQLVTIISPLARVSKYAHIAEGTVVMHFALVNSRASIGCNCIINTRATVEHDTTLGEHCHVSTGAIVNGGVTLGKRVFVGSHATIKQEVTITHDVMIGAHSYVHQDITEAGVYTGVPARKVR</sequence>
<comment type="similarity">
    <text evidence="1">Belongs to the transferase hexapeptide repeat family.</text>
</comment>
<dbReference type="EMBL" id="CP120682">
    <property type="protein sequence ID" value="WKN36525.1"/>
    <property type="molecule type" value="Genomic_DNA"/>
</dbReference>
<proteinExistence type="inferred from homology"/>
<reference evidence="5" key="2">
    <citation type="journal article" date="2024" name="Antonie Van Leeuwenhoek">
        <title>Roseihalotalea indica gen. nov., sp. nov., a halophilic Bacteroidetes from mesopelagic Southwest Indian Ocean with higher carbohydrate metabolic potential.</title>
        <authorList>
            <person name="Chen B."/>
            <person name="Zhang M."/>
            <person name="Lin D."/>
            <person name="Ye J."/>
            <person name="Tang K."/>
        </authorList>
    </citation>
    <scope>NUCLEOTIDE SEQUENCE</scope>
    <source>
        <strain evidence="5">TK19036</strain>
    </source>
</reference>
<dbReference type="InterPro" id="IPR041561">
    <property type="entry name" value="PglD_N"/>
</dbReference>
<dbReference type="AlphaFoldDB" id="A0AA49GPT4"/>
<evidence type="ECO:0000256" key="1">
    <source>
        <dbReference type="ARBA" id="ARBA00007274"/>
    </source>
</evidence>
<protein>
    <submittedName>
        <fullName evidence="5">Acetyltransferase</fullName>
    </submittedName>
</protein>
<feature type="binding site" evidence="3">
    <location>
        <position position="148"/>
    </location>
    <ligand>
        <name>acetyl-CoA</name>
        <dbReference type="ChEBI" id="CHEBI:57288"/>
    </ligand>
</feature>
<feature type="domain" description="PglD N-terminal" evidence="4">
    <location>
        <begin position="4"/>
        <end position="82"/>
    </location>
</feature>
<feature type="binding site" evidence="3">
    <location>
        <position position="69"/>
    </location>
    <ligand>
        <name>substrate</name>
    </ligand>
</feature>
<dbReference type="Pfam" id="PF00132">
    <property type="entry name" value="Hexapep"/>
    <property type="match status" value="1"/>
</dbReference>
<gene>
    <name evidence="5" type="ORF">K4G66_29625</name>
</gene>